<evidence type="ECO:0000256" key="1">
    <source>
        <dbReference type="SAM" id="MobiDB-lite"/>
    </source>
</evidence>
<sequence>MILHKYLSPFPSKSNSDRPSTLNIRSPIPHIKQRSPLSKYVNLN</sequence>
<reference evidence="2" key="1">
    <citation type="submission" date="2019-05" db="EMBL/GenBank/DDBJ databases">
        <title>Whole genome sequencing of Pseudanabaena catenata USMAC16.</title>
        <authorList>
            <person name="Khan Z."/>
            <person name="Omar W.M."/>
            <person name="Convey P."/>
            <person name="Merican F."/>
            <person name="Najimudin N."/>
        </authorList>
    </citation>
    <scope>NUCLEOTIDE SEQUENCE</scope>
    <source>
        <strain evidence="2">USMAC16</strain>
    </source>
</reference>
<protein>
    <submittedName>
        <fullName evidence="2">Uncharacterized protein</fullName>
    </submittedName>
</protein>
<feature type="compositionally biased region" description="Polar residues" evidence="1">
    <location>
        <begin position="11"/>
        <end position="24"/>
    </location>
</feature>
<dbReference type="EMBL" id="VBTY01000313">
    <property type="protein sequence ID" value="MDG3497264.1"/>
    <property type="molecule type" value="Genomic_DNA"/>
</dbReference>
<accession>A0A9X4RNF9</accession>
<dbReference type="RefSeq" id="WP_267879029.1">
    <property type="nucleotide sequence ID" value="NZ_VBTY01000313.1"/>
</dbReference>
<dbReference type="Proteomes" id="UP001152872">
    <property type="component" value="Unassembled WGS sequence"/>
</dbReference>
<proteinExistence type="predicted"/>
<gene>
    <name evidence="2" type="ORF">FEV09_22260</name>
</gene>
<evidence type="ECO:0000313" key="2">
    <source>
        <dbReference type="EMBL" id="MDG3497264.1"/>
    </source>
</evidence>
<evidence type="ECO:0000313" key="3">
    <source>
        <dbReference type="Proteomes" id="UP001152872"/>
    </source>
</evidence>
<feature type="region of interest" description="Disordered" evidence="1">
    <location>
        <begin position="1"/>
        <end position="29"/>
    </location>
</feature>
<dbReference type="AlphaFoldDB" id="A0A9X4RNF9"/>
<keyword evidence="3" id="KW-1185">Reference proteome</keyword>
<comment type="caution">
    <text evidence="2">The sequence shown here is derived from an EMBL/GenBank/DDBJ whole genome shotgun (WGS) entry which is preliminary data.</text>
</comment>
<name>A0A9X4RNF9_9CYAN</name>
<organism evidence="2 3">
    <name type="scientific">Pseudanabaena catenata USMAC16</name>
    <dbReference type="NCBI Taxonomy" id="1855837"/>
    <lineage>
        <taxon>Bacteria</taxon>
        <taxon>Bacillati</taxon>
        <taxon>Cyanobacteriota</taxon>
        <taxon>Cyanophyceae</taxon>
        <taxon>Pseudanabaenales</taxon>
        <taxon>Pseudanabaenaceae</taxon>
        <taxon>Pseudanabaena</taxon>
    </lineage>
</organism>